<feature type="domain" description="Aldehyde dehydrogenase" evidence="3">
    <location>
        <begin position="34"/>
        <end position="491"/>
    </location>
</feature>
<dbReference type="InterPro" id="IPR016163">
    <property type="entry name" value="Ald_DH_C"/>
</dbReference>
<dbReference type="InterPro" id="IPR016161">
    <property type="entry name" value="Ald_DH/histidinol_DH"/>
</dbReference>
<accession>A0A518CJI5</accession>
<evidence type="ECO:0000313" key="4">
    <source>
        <dbReference type="EMBL" id="QDU79385.1"/>
    </source>
</evidence>
<proteinExistence type="inferred from homology"/>
<dbReference type="GO" id="GO:0008802">
    <property type="term" value="F:betaine-aldehyde dehydrogenase (NAD+) activity"/>
    <property type="evidence" value="ECO:0007669"/>
    <property type="project" value="UniProtKB-EC"/>
</dbReference>
<dbReference type="SUPFAM" id="SSF53720">
    <property type="entry name" value="ALDH-like"/>
    <property type="match status" value="1"/>
</dbReference>
<evidence type="ECO:0000256" key="2">
    <source>
        <dbReference type="ARBA" id="ARBA00023002"/>
    </source>
</evidence>
<dbReference type="FunFam" id="3.40.309.10:FF:000012">
    <property type="entry name" value="Betaine aldehyde dehydrogenase"/>
    <property type="match status" value="1"/>
</dbReference>
<name>A0A518CJI5_9PLAN</name>
<dbReference type="Proteomes" id="UP000317178">
    <property type="component" value="Chromosome"/>
</dbReference>
<dbReference type="EMBL" id="CP036281">
    <property type="protein sequence ID" value="QDU79385.1"/>
    <property type="molecule type" value="Genomic_DNA"/>
</dbReference>
<dbReference type="InterPro" id="IPR015590">
    <property type="entry name" value="Aldehyde_DH_dom"/>
</dbReference>
<dbReference type="Gene3D" id="3.40.309.10">
    <property type="entry name" value="Aldehyde Dehydrogenase, Chain A, domain 2"/>
    <property type="match status" value="1"/>
</dbReference>
<dbReference type="PANTHER" id="PTHR11699">
    <property type="entry name" value="ALDEHYDE DEHYDROGENASE-RELATED"/>
    <property type="match status" value="1"/>
</dbReference>
<reference evidence="4 5" key="1">
    <citation type="submission" date="2019-02" db="EMBL/GenBank/DDBJ databases">
        <title>Deep-cultivation of Planctomycetes and their phenomic and genomic characterization uncovers novel biology.</title>
        <authorList>
            <person name="Wiegand S."/>
            <person name="Jogler M."/>
            <person name="Boedeker C."/>
            <person name="Pinto D."/>
            <person name="Vollmers J."/>
            <person name="Rivas-Marin E."/>
            <person name="Kohn T."/>
            <person name="Peeters S.H."/>
            <person name="Heuer A."/>
            <person name="Rast P."/>
            <person name="Oberbeckmann S."/>
            <person name="Bunk B."/>
            <person name="Jeske O."/>
            <person name="Meyerdierks A."/>
            <person name="Storesund J.E."/>
            <person name="Kallscheuer N."/>
            <person name="Luecker S."/>
            <person name="Lage O.M."/>
            <person name="Pohl T."/>
            <person name="Merkel B.J."/>
            <person name="Hornburger P."/>
            <person name="Mueller R.-W."/>
            <person name="Bruemmer F."/>
            <person name="Labrenz M."/>
            <person name="Spormann A.M."/>
            <person name="Op den Camp H."/>
            <person name="Overmann J."/>
            <person name="Amann R."/>
            <person name="Jetten M.S.M."/>
            <person name="Mascher T."/>
            <person name="Medema M.H."/>
            <person name="Devos D.P."/>
            <person name="Kaster A.-K."/>
            <person name="Ovreas L."/>
            <person name="Rohde M."/>
            <person name="Galperin M.Y."/>
            <person name="Jogler C."/>
        </authorList>
    </citation>
    <scope>NUCLEOTIDE SEQUENCE [LARGE SCALE GENOMIC DNA]</scope>
    <source>
        <strain evidence="4 5">Pla110</strain>
    </source>
</reference>
<keyword evidence="2 4" id="KW-0560">Oxidoreductase</keyword>
<dbReference type="EC" id="1.2.1.8" evidence="4"/>
<dbReference type="Gene3D" id="3.40.605.10">
    <property type="entry name" value="Aldehyde Dehydrogenase, Chain A, domain 1"/>
    <property type="match status" value="1"/>
</dbReference>
<dbReference type="RefSeq" id="WP_144993951.1">
    <property type="nucleotide sequence ID" value="NZ_CP036281.1"/>
</dbReference>
<dbReference type="FunFam" id="3.40.605.10:FF:000007">
    <property type="entry name" value="NAD/NADP-dependent betaine aldehyde dehydrogenase"/>
    <property type="match status" value="1"/>
</dbReference>
<evidence type="ECO:0000256" key="1">
    <source>
        <dbReference type="ARBA" id="ARBA00009986"/>
    </source>
</evidence>
<keyword evidence="5" id="KW-1185">Reference proteome</keyword>
<comment type="similarity">
    <text evidence="1">Belongs to the aldehyde dehydrogenase family.</text>
</comment>
<gene>
    <name evidence="4" type="primary">gbsA</name>
    <name evidence="4" type="ORF">Pla110_10930</name>
</gene>
<dbReference type="Pfam" id="PF00171">
    <property type="entry name" value="Aldedh"/>
    <property type="match status" value="1"/>
</dbReference>
<organism evidence="4 5">
    <name type="scientific">Polystyrenella longa</name>
    <dbReference type="NCBI Taxonomy" id="2528007"/>
    <lineage>
        <taxon>Bacteria</taxon>
        <taxon>Pseudomonadati</taxon>
        <taxon>Planctomycetota</taxon>
        <taxon>Planctomycetia</taxon>
        <taxon>Planctomycetales</taxon>
        <taxon>Planctomycetaceae</taxon>
        <taxon>Polystyrenella</taxon>
    </lineage>
</organism>
<protein>
    <submittedName>
        <fullName evidence="4">Betaine aldehyde dehydrogenase</fullName>
        <ecNumber evidence="4">1.2.1.8</ecNumber>
    </submittedName>
</protein>
<sequence length="499" mass="52985">MSTVSSSVDLLPEVKEFLSRDVHAGFVGGKSMTASNGDTFDVLNPATGEKIATVASLQPDDVAKAVDAAEEAFRNSGWATLQPNERGALLHRLADAVEAKKSIIGQIEALDAGKILGQAEGDVQNFADTMRYFVDLAQHVNYRNVLAVKGHEAWVARHPWGPCGFIIPWNFPFLLAGWNLSPALAAGNTTILKPAEDTPLSSLYLAELAKEVGIPDGVINVIPGYGHIAGAALTDNPKLKRMSFTGSPEVGRLVAEACGRNLTPVKCELGGKGAAVVFDDVDVADTAEKLVNAITFHTGQVCCDATRWLINKNIYDEFVDECVTRLKSVQVGNPLDENAQMGPVVSAKQKERVLSYLEKGVSGGAKMVLEGGAAEVAGCDSGFYVKPALLAGTLDNIAAREEIFGPVAYLAPFESEEEAVQMANSTDYGLANSVWSADLNRCARVAEAFQSGNGWINAHNVFAHGVPYGGVNKSGMGGGVLSPETLNDYLRPISIVRPL</sequence>
<dbReference type="AlphaFoldDB" id="A0A518CJI5"/>
<evidence type="ECO:0000313" key="5">
    <source>
        <dbReference type="Proteomes" id="UP000317178"/>
    </source>
</evidence>
<dbReference type="KEGG" id="plon:Pla110_10930"/>
<dbReference type="InterPro" id="IPR016162">
    <property type="entry name" value="Ald_DH_N"/>
</dbReference>
<dbReference type="OrthoDB" id="4503395at2"/>
<evidence type="ECO:0000259" key="3">
    <source>
        <dbReference type="Pfam" id="PF00171"/>
    </source>
</evidence>